<accession>R9PBY5</accession>
<sequence length="66" mass="7219">MKLADPRATLVAPRHQSRLRSVIPRNAFGSAIGILNVGSKDSLLCLTDEVAYAKLNRLSSVRTTIR</sequence>
<dbReference type="HOGENOM" id="CLU_2832279_0_0_1"/>
<evidence type="ECO:0000313" key="1">
    <source>
        <dbReference type="EMBL" id="GAC98747.1"/>
    </source>
</evidence>
<dbReference type="Proteomes" id="UP000014071">
    <property type="component" value="Unassembled WGS sequence"/>
</dbReference>
<dbReference type="AlphaFoldDB" id="R9PBY5"/>
<protein>
    <submittedName>
        <fullName evidence="1">Succinate semialdehyde dehydrogenase</fullName>
    </submittedName>
</protein>
<keyword evidence="2" id="KW-1185">Reference proteome</keyword>
<dbReference type="GeneID" id="24111613"/>
<reference evidence="2" key="1">
    <citation type="journal article" date="2013" name="Genome Announc.">
        <title>Draft genome sequence of the basidiomycetous yeast-like fungus Pseudozyma hubeiensis SY62, which produces an abundant amount of the biosurfactant mannosylerythritol lipids.</title>
        <authorList>
            <person name="Konishi M."/>
            <person name="Hatada Y."/>
            <person name="Horiuchi J."/>
        </authorList>
    </citation>
    <scope>NUCLEOTIDE SEQUENCE [LARGE SCALE GENOMIC DNA]</scope>
    <source>
        <strain evidence="2">SY62</strain>
    </source>
</reference>
<organism evidence="1 2">
    <name type="scientific">Pseudozyma hubeiensis (strain SY62)</name>
    <name type="common">Yeast</name>
    <dbReference type="NCBI Taxonomy" id="1305764"/>
    <lineage>
        <taxon>Eukaryota</taxon>
        <taxon>Fungi</taxon>
        <taxon>Dikarya</taxon>
        <taxon>Basidiomycota</taxon>
        <taxon>Ustilaginomycotina</taxon>
        <taxon>Ustilaginomycetes</taxon>
        <taxon>Ustilaginales</taxon>
        <taxon>Ustilaginaceae</taxon>
        <taxon>Pseudozyma</taxon>
    </lineage>
</organism>
<dbReference type="EMBL" id="DF238821">
    <property type="protein sequence ID" value="GAC98747.1"/>
    <property type="molecule type" value="Genomic_DNA"/>
</dbReference>
<proteinExistence type="predicted"/>
<dbReference type="RefSeq" id="XP_012192334.1">
    <property type="nucleotide sequence ID" value="XM_012336944.1"/>
</dbReference>
<evidence type="ECO:0000313" key="2">
    <source>
        <dbReference type="Proteomes" id="UP000014071"/>
    </source>
</evidence>
<gene>
    <name evidence="1" type="ORF">PHSY_006341</name>
</gene>
<name>R9PBY5_PSEHS</name>